<evidence type="ECO:0000256" key="1">
    <source>
        <dbReference type="SAM" id="Phobius"/>
    </source>
</evidence>
<feature type="transmembrane region" description="Helical" evidence="1">
    <location>
        <begin position="12"/>
        <end position="30"/>
    </location>
</feature>
<dbReference type="EMBL" id="AY958086">
    <property type="protein sequence ID" value="AAX45896.1"/>
    <property type="molecule type" value="Genomic_DNA"/>
</dbReference>
<keyword evidence="1" id="KW-1133">Transmembrane helix</keyword>
<dbReference type="RefSeq" id="YP_636561.1">
    <property type="nucleotide sequence ID" value="NC_008117.1"/>
</dbReference>
<keyword evidence="1" id="KW-0812">Transmembrane</keyword>
<protein>
    <submittedName>
        <fullName evidence="2">Uncharacterized protein</fullName>
    </submittedName>
</protein>
<geneLocation type="chloroplast" evidence="2"/>
<organism evidence="2">
    <name type="scientific">Zygnema circumcarinatum</name>
    <name type="common">Green alga</name>
    <dbReference type="NCBI Taxonomy" id="35869"/>
    <lineage>
        <taxon>Eukaryota</taxon>
        <taxon>Viridiplantae</taxon>
        <taxon>Streptophyta</taxon>
        <taxon>Zygnematophyceae</taxon>
        <taxon>Zygnematophycidae</taxon>
        <taxon>Zygnematales</taxon>
        <taxon>Zygnemataceae</taxon>
        <taxon>Zygnema</taxon>
    </lineage>
</organism>
<name>Q32RG5_ZYGCR</name>
<sequence length="92" mass="10738">MSLIMIVFEKNLSLFVTNSFCLNKCMFTNMRFMGVSSKEKETFLNCSLISLMVLLLKLLAIVFSNFRMVLLRFDYSMTYDVKSQTLEPTHKT</sequence>
<feature type="transmembrane region" description="Helical" evidence="1">
    <location>
        <begin position="42"/>
        <end position="63"/>
    </location>
</feature>
<keyword evidence="2" id="KW-0934">Plastid</keyword>
<accession>Q32RG5</accession>
<dbReference type="AlphaFoldDB" id="Q32RG5"/>
<proteinExistence type="predicted"/>
<keyword evidence="2" id="KW-0150">Chloroplast</keyword>
<keyword evidence="1" id="KW-0472">Membrane</keyword>
<gene>
    <name evidence="2" type="primary">orf92</name>
</gene>
<reference evidence="2" key="1">
    <citation type="journal article" date="2002" name="J. Phycol.">
        <title>Phylogenetic relationships among streptophytes as inferred from chloroplast small and large subunit rRNA gene sequences.</title>
        <authorList>
            <person name="Turmel M."/>
            <person name="Ehara M."/>
            <person name="Otis C."/>
            <person name="Lemieux C."/>
        </authorList>
    </citation>
    <scope>NUCLEOTIDE SEQUENCE</scope>
</reference>
<reference evidence="2" key="2">
    <citation type="journal article" date="2005" name="BMC Biol.">
        <title>The complete chloroplast DNA sequences of the charophycean green algae Staurastrum and Zygnema reveal that the chloroplast genome underwent extensive changes during the evolution of the Zygnematales.</title>
        <authorList>
            <person name="Turmel M."/>
            <person name="Otis C."/>
            <person name="Lemieux C."/>
        </authorList>
    </citation>
    <scope>NUCLEOTIDE SEQUENCE</scope>
</reference>
<evidence type="ECO:0000313" key="2">
    <source>
        <dbReference type="EMBL" id="AAX45896.1"/>
    </source>
</evidence>
<dbReference type="GeneID" id="4108247"/>